<name>A0A8D4BB08_STRFA</name>
<accession>A0A8D4BB08</accession>
<dbReference type="Proteomes" id="UP000002066">
    <property type="component" value="Chromosome"/>
</dbReference>
<gene>
    <name evidence="1" type="ordered locus">Sfla_1529</name>
</gene>
<sequence length="81" mass="8631">MMTRATAVAMVQKIMDGGCADDAEADGVLEALDRGLACPSGYVCNLIFWPERREPTAAEVVEQALAYRHLAPRGSGRPVPG</sequence>
<dbReference type="KEGG" id="sfa:Sfla_1529"/>
<dbReference type="AlphaFoldDB" id="A0A8D4BB08"/>
<proteinExistence type="predicted"/>
<protein>
    <recommendedName>
        <fullName evidence="3">E9imm peptide</fullName>
    </recommendedName>
</protein>
<organism evidence="1 2">
    <name type="scientific">Streptomyces pratensis (strain ATCC 33331 / IAF-45CD)</name>
    <dbReference type="NCBI Taxonomy" id="591167"/>
    <lineage>
        <taxon>Bacteria</taxon>
        <taxon>Bacillati</taxon>
        <taxon>Actinomycetota</taxon>
        <taxon>Actinomycetes</taxon>
        <taxon>Kitasatosporales</taxon>
        <taxon>Streptomycetaceae</taxon>
        <taxon>Streptomyces</taxon>
    </lineage>
</organism>
<reference evidence="1 2" key="1">
    <citation type="submission" date="2011-01" db="EMBL/GenBank/DDBJ databases">
        <title>Complete sequence of chromosome of Streptomyces flavogriseus ATCC 33331.</title>
        <authorList>
            <consortium name="US DOE Joint Genome Institute"/>
            <person name="Lucas S."/>
            <person name="Copeland A."/>
            <person name="Lapidus A."/>
            <person name="Cheng J.-F."/>
            <person name="Goodwin L."/>
            <person name="Pitluck S."/>
            <person name="Davenport K."/>
            <person name="Detter J.C."/>
            <person name="Han C."/>
            <person name="Tapia R."/>
            <person name="Land M."/>
            <person name="Hauser L."/>
            <person name="Kyrpides N."/>
            <person name="Ivanova N."/>
            <person name="Ovchinnikova G."/>
            <person name="Pagani I."/>
            <person name="Brumm P."/>
            <person name="Mead D."/>
            <person name="Woyke T."/>
        </authorList>
    </citation>
    <scope>NUCLEOTIDE SEQUENCE [LARGE SCALE GENOMIC DNA]</scope>
    <source>
        <strain evidence="2">ATCC 33331 / IAF-45CD</strain>
    </source>
</reference>
<dbReference type="EMBL" id="CP002475">
    <property type="protein sequence ID" value="ADW02967.1"/>
    <property type="molecule type" value="Genomic_DNA"/>
</dbReference>
<evidence type="ECO:0008006" key="3">
    <source>
        <dbReference type="Google" id="ProtNLM"/>
    </source>
</evidence>
<evidence type="ECO:0000313" key="1">
    <source>
        <dbReference type="EMBL" id="ADW02967.1"/>
    </source>
</evidence>
<evidence type="ECO:0000313" key="2">
    <source>
        <dbReference type="Proteomes" id="UP000002066"/>
    </source>
</evidence>